<reference evidence="2" key="2">
    <citation type="submission" date="2006-09" db="EMBL/GenBank/DDBJ databases">
        <title>The genome sequence of Plasmodium falciparum Dd2.</title>
        <authorList>
            <consortium name="The Broad Institute Genome Sequencing Platform"/>
            <person name="Birren B."/>
            <person name="Lander E."/>
            <person name="Galagan J."/>
            <person name="Nusbaum C."/>
            <person name="Devon K."/>
            <person name="Henn M."/>
            <person name="Jaffe D."/>
            <person name="Butler J."/>
            <person name="Alvarez P."/>
            <person name="Gnerre S."/>
            <person name="Grabherr M."/>
            <person name="Kleber M."/>
            <person name="Mauceli E."/>
            <person name="Brockman W."/>
            <person name="MacCallum I.A."/>
            <person name="Rounsley S."/>
            <person name="Young S."/>
            <person name="LaButti K."/>
            <person name="Pushparaj V."/>
            <person name="DeCaprio D."/>
            <person name="Crawford M."/>
            <person name="Koehrsen M."/>
            <person name="Engels R."/>
            <person name="Montgomery P."/>
            <person name="Pearson M."/>
            <person name="Howarth C."/>
            <person name="Larson L."/>
            <person name="Luoma S."/>
            <person name="White J."/>
            <person name="Kodira C."/>
            <person name="Zeng Q."/>
            <person name="O'Leary S."/>
            <person name="Yandava C."/>
            <person name="Alvarado L."/>
            <person name="Wirth D."/>
            <person name="Volkman S."/>
            <person name="Hartl D."/>
        </authorList>
    </citation>
    <scope>NUCLEOTIDE SEQUENCE [LARGE SCALE GENOMIC DNA]</scope>
</reference>
<evidence type="ECO:0000313" key="2">
    <source>
        <dbReference type="Proteomes" id="UP000054282"/>
    </source>
</evidence>
<protein>
    <submittedName>
        <fullName evidence="1">Uncharacterized protein</fullName>
    </submittedName>
</protein>
<name>A0A0L7MA92_PLAF4</name>
<sequence length="53" mass="6222">MVALPFCQKILGKIRILQENPADNIIAREKWEKINLSKKNTADYFMTEEKGKR</sequence>
<dbReference type="EMBL" id="GG703037">
    <property type="protein sequence ID" value="KOB89723.1"/>
    <property type="molecule type" value="Genomic_DNA"/>
</dbReference>
<organism evidence="1 2">
    <name type="scientific">Plasmodium falciparum (isolate Dd2)</name>
    <dbReference type="NCBI Taxonomy" id="57267"/>
    <lineage>
        <taxon>Eukaryota</taxon>
        <taxon>Sar</taxon>
        <taxon>Alveolata</taxon>
        <taxon>Apicomplexa</taxon>
        <taxon>Aconoidasida</taxon>
        <taxon>Haemosporida</taxon>
        <taxon>Plasmodiidae</taxon>
        <taxon>Plasmodium</taxon>
        <taxon>Plasmodium (Laverania)</taxon>
    </lineage>
</organism>
<dbReference type="AlphaFoldDB" id="A0A0L7MA92"/>
<gene>
    <name evidence="1" type="ORF">PFDG_05276</name>
</gene>
<proteinExistence type="predicted"/>
<dbReference type="KEGG" id="pfd:PFDG_05276"/>
<accession>A0A0L7MA92</accession>
<evidence type="ECO:0000313" key="1">
    <source>
        <dbReference type="EMBL" id="KOB89723.1"/>
    </source>
</evidence>
<dbReference type="Proteomes" id="UP000054282">
    <property type="component" value="Unassembled WGS sequence"/>
</dbReference>
<reference evidence="2" key="1">
    <citation type="submission" date="2006-09" db="EMBL/GenBank/DDBJ databases">
        <title>Annotation of Plasmodium falciparum Dd2.</title>
        <authorList>
            <consortium name="The Broad Institute Genome Sequencing Platform"/>
            <person name="Volkman S.K."/>
            <person name="Neafsey D.E."/>
            <person name="Dash A.P."/>
            <person name="Chitnis C.E."/>
            <person name="Hartl D.L."/>
            <person name="Young S.K."/>
            <person name="Zeng Q."/>
            <person name="Koehrsen M."/>
            <person name="Alvarado L."/>
            <person name="Berlin A."/>
            <person name="Borenstein D."/>
            <person name="Chapman S.B."/>
            <person name="Chen Z."/>
            <person name="Engels R."/>
            <person name="Freedman E."/>
            <person name="Gellesch M."/>
            <person name="Goldberg J."/>
            <person name="Griggs A."/>
            <person name="Gujja S."/>
            <person name="Heilman E.R."/>
            <person name="Heiman D.I."/>
            <person name="Howarth C."/>
            <person name="Jen D."/>
            <person name="Larson L."/>
            <person name="Mehta T."/>
            <person name="Neiman D."/>
            <person name="Park D."/>
            <person name="Pearson M."/>
            <person name="Roberts A."/>
            <person name="Saif S."/>
            <person name="Shea T."/>
            <person name="Shenoy N."/>
            <person name="Sisk P."/>
            <person name="Stolte C."/>
            <person name="Sykes S."/>
            <person name="Walk T."/>
            <person name="White J."/>
            <person name="Yandava C."/>
            <person name="Haas B."/>
            <person name="Henn M.R."/>
            <person name="Nusbaum C."/>
            <person name="Birren B."/>
        </authorList>
    </citation>
    <scope>NUCLEOTIDE SEQUENCE [LARGE SCALE GENOMIC DNA]</scope>
</reference>